<keyword evidence="3" id="KW-0040">ANK repeat</keyword>
<dbReference type="PANTHER" id="PTHR24120:SF4">
    <property type="entry name" value="GH07239P"/>
    <property type="match status" value="1"/>
</dbReference>
<dbReference type="GO" id="GO:0004672">
    <property type="term" value="F:protein kinase activity"/>
    <property type="evidence" value="ECO:0007669"/>
    <property type="project" value="InterPro"/>
</dbReference>
<dbReference type="SMART" id="SM00248">
    <property type="entry name" value="ANK"/>
    <property type="match status" value="9"/>
</dbReference>
<keyword evidence="7" id="KW-0418">Kinase</keyword>
<dbReference type="SUPFAM" id="SSF48403">
    <property type="entry name" value="Ankyrin repeat"/>
    <property type="match status" value="1"/>
</dbReference>
<evidence type="ECO:0000313" key="8">
    <source>
        <dbReference type="Proteomes" id="UP000315496"/>
    </source>
</evidence>
<keyword evidence="2 4" id="KW-0067">ATP-binding</keyword>
<evidence type="ECO:0000256" key="5">
    <source>
        <dbReference type="SAM" id="MobiDB-lite"/>
    </source>
</evidence>
<keyword evidence="8" id="KW-1185">Reference proteome</keyword>
<evidence type="ECO:0000256" key="3">
    <source>
        <dbReference type="PROSITE-ProRule" id="PRU00023"/>
    </source>
</evidence>
<evidence type="ECO:0000313" key="7">
    <source>
        <dbReference type="EMBL" id="TNJ28601.1"/>
    </source>
</evidence>
<dbReference type="Gene3D" id="1.25.40.20">
    <property type="entry name" value="Ankyrin repeat-containing domain"/>
    <property type="match status" value="3"/>
</dbReference>
<dbReference type="AlphaFoldDB" id="A0A4Z1T7Y5"/>
<dbReference type="InterPro" id="IPR008271">
    <property type="entry name" value="Ser/Thr_kinase_AS"/>
</dbReference>
<feature type="binding site" evidence="4">
    <location>
        <position position="42"/>
    </location>
    <ligand>
        <name>ATP</name>
        <dbReference type="ChEBI" id="CHEBI:30616"/>
    </ligand>
</feature>
<evidence type="ECO:0000256" key="4">
    <source>
        <dbReference type="PROSITE-ProRule" id="PRU10141"/>
    </source>
</evidence>
<feature type="region of interest" description="Disordered" evidence="5">
    <location>
        <begin position="304"/>
        <end position="333"/>
    </location>
</feature>
<protein>
    <submittedName>
        <fullName evidence="7">Kinase, NEK</fullName>
    </submittedName>
</protein>
<accession>A0A4Z1T7Y5</accession>
<dbReference type="Pfam" id="PF00069">
    <property type="entry name" value="Pkinase"/>
    <property type="match status" value="1"/>
</dbReference>
<dbReference type="InterPro" id="IPR017441">
    <property type="entry name" value="Protein_kinase_ATP_BS"/>
</dbReference>
<dbReference type="PANTHER" id="PTHR24120">
    <property type="entry name" value="GH07239P"/>
    <property type="match status" value="1"/>
</dbReference>
<reference evidence="7 8" key="1">
    <citation type="submission" date="2019-05" db="EMBL/GenBank/DDBJ databases">
        <title>The compact genome of Giardia muris reveals important steps in the evolution of intestinal protozoan parasites.</title>
        <authorList>
            <person name="Xu F."/>
            <person name="Jimenez-Gonzalez A."/>
            <person name="Einarsson E."/>
            <person name="Astvaldsson A."/>
            <person name="Peirasmaki D."/>
            <person name="Eckmann L."/>
            <person name="Andersson J.O."/>
            <person name="Svard S.G."/>
            <person name="Jerlstrom-Hultqvist J."/>
        </authorList>
    </citation>
    <scope>NUCLEOTIDE SEQUENCE [LARGE SCALE GENOMIC DNA]</scope>
    <source>
        <strain evidence="7 8">Roberts-Thomson</strain>
    </source>
</reference>
<dbReference type="PROSITE" id="PS50297">
    <property type="entry name" value="ANK_REP_REGION"/>
    <property type="match status" value="1"/>
</dbReference>
<evidence type="ECO:0000256" key="1">
    <source>
        <dbReference type="ARBA" id="ARBA00022741"/>
    </source>
</evidence>
<dbReference type="GO" id="GO:0005524">
    <property type="term" value="F:ATP binding"/>
    <property type="evidence" value="ECO:0007669"/>
    <property type="project" value="UniProtKB-UniRule"/>
</dbReference>
<keyword evidence="1 4" id="KW-0547">Nucleotide-binding</keyword>
<dbReference type="VEuPathDB" id="GiardiaDB:GMRT_12765"/>
<feature type="domain" description="Protein kinase" evidence="6">
    <location>
        <begin position="13"/>
        <end position="286"/>
    </location>
</feature>
<dbReference type="Pfam" id="PF12796">
    <property type="entry name" value="Ank_2"/>
    <property type="match status" value="3"/>
</dbReference>
<dbReference type="OrthoDB" id="10252171at2759"/>
<keyword evidence="7" id="KW-0808">Transferase</keyword>
<organism evidence="7 8">
    <name type="scientific">Giardia muris</name>
    <dbReference type="NCBI Taxonomy" id="5742"/>
    <lineage>
        <taxon>Eukaryota</taxon>
        <taxon>Metamonada</taxon>
        <taxon>Diplomonadida</taxon>
        <taxon>Hexamitidae</taxon>
        <taxon>Giardiinae</taxon>
        <taxon>Giardia</taxon>
    </lineage>
</organism>
<dbReference type="Gene3D" id="1.10.510.10">
    <property type="entry name" value="Transferase(Phosphotransferase) domain 1"/>
    <property type="match status" value="1"/>
</dbReference>
<dbReference type="PROSITE" id="PS50088">
    <property type="entry name" value="ANK_REPEAT"/>
    <property type="match status" value="2"/>
</dbReference>
<gene>
    <name evidence="7" type="ORF">GMRT_12765</name>
</gene>
<dbReference type="Pfam" id="PF00023">
    <property type="entry name" value="Ank"/>
    <property type="match status" value="1"/>
</dbReference>
<dbReference type="InterPro" id="IPR000719">
    <property type="entry name" value="Prot_kinase_dom"/>
</dbReference>
<dbReference type="InterPro" id="IPR011009">
    <property type="entry name" value="Kinase-like_dom_sf"/>
</dbReference>
<dbReference type="InterPro" id="IPR002110">
    <property type="entry name" value="Ankyrin_rpt"/>
</dbReference>
<evidence type="ECO:0000256" key="2">
    <source>
        <dbReference type="ARBA" id="ARBA00022840"/>
    </source>
</evidence>
<dbReference type="PROSITE" id="PS00108">
    <property type="entry name" value="PROTEIN_KINASE_ST"/>
    <property type="match status" value="1"/>
</dbReference>
<sequence>MALIKRGSPWTRYSPIKTLGRGAFGTVVEALDKQKQRHVAIKSVNYADMSQKVFDIQCKEIELLMTITHPNIIHFHDAYNEPDAKKLHIIMDVYELGDLRKYIARKHEQRTKITEQAIWNVLAQLVSALSYCHDPNRQEGHEFGAVIHRDIKPENILIGANATVVFSDFGICRALEGSRMTSTILGTVVYAAPEIANRQPYTEKVDIWSLGCTIYEMCAQDFYIRARNLRELVDLQQQRTLQGLDVVRLGYSKKLQNVLKQMLELDPSKRPSAAELCRDQKVREMLKDRTDFKIMGEDIPQYQPQIPAQVPAPPSRQKPVSRSNCDREREHAPVGTPLIDAAKTGNLRLAKQYLSEVRKRDQDGRTALIHAASNGHKEIVDLLKKDEAGLKDNSGRFALLCAYSYNHLHIVAVLAPLEGEMTDDENRTVLILAARAGHAAVAMKLTGYSAGHQDDNGISALMYAVNSNLHDVAKALAPREAGLRSKKGWTALMEAARVGNAEIVKLLVKREAKMTTPTGWTALMSAASEGASKASLLLIPYEAKMTDSLGETALMKAARTGKADTLRLLLKDEAGIMRKDGKTALMCAAEANHVECVRLLLPIEGGRRKTDGQTALFFALKSGRNCVPLLIGAEARIALPNGTTPAQYAQSRGLDRDPSFAAVYESLRKAAH</sequence>
<dbReference type="InterPro" id="IPR036770">
    <property type="entry name" value="Ankyrin_rpt-contain_sf"/>
</dbReference>
<dbReference type="EMBL" id="VDLU01000002">
    <property type="protein sequence ID" value="TNJ28601.1"/>
    <property type="molecule type" value="Genomic_DNA"/>
</dbReference>
<dbReference type="PROSITE" id="PS50011">
    <property type="entry name" value="PROTEIN_KINASE_DOM"/>
    <property type="match status" value="1"/>
</dbReference>
<dbReference type="PROSITE" id="PS00107">
    <property type="entry name" value="PROTEIN_KINASE_ATP"/>
    <property type="match status" value="1"/>
</dbReference>
<dbReference type="SMART" id="SM00220">
    <property type="entry name" value="S_TKc"/>
    <property type="match status" value="1"/>
</dbReference>
<feature type="repeat" description="ANK" evidence="3">
    <location>
        <begin position="549"/>
        <end position="581"/>
    </location>
</feature>
<dbReference type="SUPFAM" id="SSF56112">
    <property type="entry name" value="Protein kinase-like (PK-like)"/>
    <property type="match status" value="1"/>
</dbReference>
<feature type="repeat" description="ANK" evidence="3">
    <location>
        <begin position="487"/>
        <end position="519"/>
    </location>
</feature>
<proteinExistence type="predicted"/>
<name>A0A4Z1T7Y5_GIAMU</name>
<dbReference type="Proteomes" id="UP000315496">
    <property type="component" value="Chromosome 2"/>
</dbReference>
<evidence type="ECO:0000259" key="6">
    <source>
        <dbReference type="PROSITE" id="PS50011"/>
    </source>
</evidence>
<comment type="caution">
    <text evidence="7">The sequence shown here is derived from an EMBL/GenBank/DDBJ whole genome shotgun (WGS) entry which is preliminary data.</text>
</comment>